<name>A0AAN9A3P3_HALRR</name>
<evidence type="ECO:0000313" key="2">
    <source>
        <dbReference type="EMBL" id="KAK7073044.1"/>
    </source>
</evidence>
<dbReference type="InterPro" id="IPR036187">
    <property type="entry name" value="DNA_mismatch_repair_MutS_sf"/>
</dbReference>
<gene>
    <name evidence="2" type="ORF">SK128_003475</name>
</gene>
<dbReference type="GO" id="GO:0006298">
    <property type="term" value="P:mismatch repair"/>
    <property type="evidence" value="ECO:0007669"/>
    <property type="project" value="InterPro"/>
</dbReference>
<dbReference type="Gene3D" id="1.10.1420.10">
    <property type="match status" value="1"/>
</dbReference>
<dbReference type="SUPFAM" id="SSF48334">
    <property type="entry name" value="DNA repair protein MutS, domain III"/>
    <property type="match status" value="1"/>
</dbReference>
<sequence>MDDVTTSALQLFSEDQHPAASKSGKSSASKEGLSIYALLSRTSCAMSAHVLRRILLRPLKDPQILTGRYALVAWGVEPINLETVRKLQNAMKMIINVPRVMNRLRRGHLTIHDWKMLHSSLFHSIVVGEICQAQDQYIPIFKEVSSCQDQYIPLFKEVSSCQDQYIPIFKEISESMTDGIYYSSFLIQRIMDVEQSQREGRFVVKPGVHPELDESEYPHWKIKHARQSSSVGRYVVKPGVHPELDESEYPNWKIKHARQSSSVGRFVVKPGVHPKLDESEYPHWEIKHARQSSSVGRFVVKPGVHPELDEKKRRYSGLADLMHRVAATELRRLPPEVDSCSIVYIPHVGYLLAISSPSLEESLRDNDYNLPGLKFMFKADNLMLYKSFTCCGRTNVGCWCWFYVKMIEVLVCGYVKIRAS</sequence>
<evidence type="ECO:0000313" key="3">
    <source>
        <dbReference type="Proteomes" id="UP001381693"/>
    </source>
</evidence>
<protein>
    <recommendedName>
        <fullName evidence="1">DNA mismatch repair protein MutS core domain-containing protein</fullName>
    </recommendedName>
</protein>
<reference evidence="2 3" key="1">
    <citation type="submission" date="2023-11" db="EMBL/GenBank/DDBJ databases">
        <title>Halocaridina rubra genome assembly.</title>
        <authorList>
            <person name="Smith C."/>
        </authorList>
    </citation>
    <scope>NUCLEOTIDE SEQUENCE [LARGE SCALE GENOMIC DNA]</scope>
    <source>
        <strain evidence="2">EP-1</strain>
        <tissue evidence="2">Whole</tissue>
    </source>
</reference>
<dbReference type="InterPro" id="IPR007696">
    <property type="entry name" value="DNA_mismatch_repair_MutS_core"/>
</dbReference>
<feature type="domain" description="DNA mismatch repair protein MutS core" evidence="1">
    <location>
        <begin position="5"/>
        <end position="131"/>
    </location>
</feature>
<accession>A0AAN9A3P3</accession>
<dbReference type="EMBL" id="JAXCGZ010013268">
    <property type="protein sequence ID" value="KAK7073044.1"/>
    <property type="molecule type" value="Genomic_DNA"/>
</dbReference>
<dbReference type="Pfam" id="PF05192">
    <property type="entry name" value="MutS_III"/>
    <property type="match status" value="1"/>
</dbReference>
<dbReference type="Proteomes" id="UP001381693">
    <property type="component" value="Unassembled WGS sequence"/>
</dbReference>
<proteinExistence type="predicted"/>
<keyword evidence="3" id="KW-1185">Reference proteome</keyword>
<dbReference type="GO" id="GO:0005524">
    <property type="term" value="F:ATP binding"/>
    <property type="evidence" value="ECO:0007669"/>
    <property type="project" value="InterPro"/>
</dbReference>
<organism evidence="2 3">
    <name type="scientific">Halocaridina rubra</name>
    <name type="common">Hawaiian red shrimp</name>
    <dbReference type="NCBI Taxonomy" id="373956"/>
    <lineage>
        <taxon>Eukaryota</taxon>
        <taxon>Metazoa</taxon>
        <taxon>Ecdysozoa</taxon>
        <taxon>Arthropoda</taxon>
        <taxon>Crustacea</taxon>
        <taxon>Multicrustacea</taxon>
        <taxon>Malacostraca</taxon>
        <taxon>Eumalacostraca</taxon>
        <taxon>Eucarida</taxon>
        <taxon>Decapoda</taxon>
        <taxon>Pleocyemata</taxon>
        <taxon>Caridea</taxon>
        <taxon>Atyoidea</taxon>
        <taxon>Atyidae</taxon>
        <taxon>Halocaridina</taxon>
    </lineage>
</organism>
<dbReference type="AlphaFoldDB" id="A0AAN9A3P3"/>
<evidence type="ECO:0000259" key="1">
    <source>
        <dbReference type="Pfam" id="PF05192"/>
    </source>
</evidence>
<dbReference type="GO" id="GO:0030983">
    <property type="term" value="F:mismatched DNA binding"/>
    <property type="evidence" value="ECO:0007669"/>
    <property type="project" value="InterPro"/>
</dbReference>
<comment type="caution">
    <text evidence="2">The sequence shown here is derived from an EMBL/GenBank/DDBJ whole genome shotgun (WGS) entry which is preliminary data.</text>
</comment>